<proteinExistence type="predicted"/>
<evidence type="ECO:0000313" key="1">
    <source>
        <dbReference type="EMBL" id="PLC43015.1"/>
    </source>
</evidence>
<dbReference type="EMBL" id="PKQE01000002">
    <property type="protein sequence ID" value="PLC43015.1"/>
    <property type="molecule type" value="Genomic_DNA"/>
</dbReference>
<evidence type="ECO:0000313" key="2">
    <source>
        <dbReference type="Proteomes" id="UP000234456"/>
    </source>
</evidence>
<name>A0A2N4TTI5_RALPI</name>
<accession>A0A2N4TTI5</accession>
<dbReference type="AlphaFoldDB" id="A0A2N4TTI5"/>
<protein>
    <submittedName>
        <fullName evidence="1">Uncharacterized protein</fullName>
    </submittedName>
</protein>
<sequence length="72" mass="8448">MAVAAERICQRLLAYLAFIKNPPVLFFQDDAQMAAFDKERRLQQRLYVRGRVRSRKRMLRKNVGGIHPYIVG</sequence>
<comment type="caution">
    <text evidence="1">The sequence shown here is derived from an EMBL/GenBank/DDBJ whole genome shotgun (WGS) entry which is preliminary data.</text>
</comment>
<dbReference type="Proteomes" id="UP000234456">
    <property type="component" value="Unassembled WGS sequence"/>
</dbReference>
<gene>
    <name evidence="1" type="ORF">C0Q88_13975</name>
</gene>
<reference evidence="1 2" key="1">
    <citation type="submission" date="2017-12" db="EMBL/GenBank/DDBJ databases">
        <title>Draft genome sequence of Ralstonia pickettii 52.</title>
        <authorList>
            <person name="Zheng B."/>
        </authorList>
    </citation>
    <scope>NUCLEOTIDE SEQUENCE [LARGE SCALE GENOMIC DNA]</scope>
    <source>
        <strain evidence="1 2">52</strain>
    </source>
</reference>
<organism evidence="1 2">
    <name type="scientific">Ralstonia pickettii</name>
    <name type="common">Burkholderia pickettii</name>
    <dbReference type="NCBI Taxonomy" id="329"/>
    <lineage>
        <taxon>Bacteria</taxon>
        <taxon>Pseudomonadati</taxon>
        <taxon>Pseudomonadota</taxon>
        <taxon>Betaproteobacteria</taxon>
        <taxon>Burkholderiales</taxon>
        <taxon>Burkholderiaceae</taxon>
        <taxon>Ralstonia</taxon>
    </lineage>
</organism>